<dbReference type="EMBL" id="LAZR01006170">
    <property type="protein sequence ID" value="KKM94181.1"/>
    <property type="molecule type" value="Genomic_DNA"/>
</dbReference>
<comment type="caution">
    <text evidence="1">The sequence shown here is derived from an EMBL/GenBank/DDBJ whole genome shotgun (WGS) entry which is preliminary data.</text>
</comment>
<organism evidence="1">
    <name type="scientific">marine sediment metagenome</name>
    <dbReference type="NCBI Taxonomy" id="412755"/>
    <lineage>
        <taxon>unclassified sequences</taxon>
        <taxon>metagenomes</taxon>
        <taxon>ecological metagenomes</taxon>
    </lineage>
</organism>
<sequence>MDLMAQKKGAKVSMEHNKEIKYKRWTIQISVLDTGFDIGAICKEGIPMPSVWADFGKLKGGIEGMKEKLDAYEKGMAVGLKELEDFQE</sequence>
<protein>
    <submittedName>
        <fullName evidence="1">Uncharacterized protein</fullName>
    </submittedName>
</protein>
<dbReference type="AlphaFoldDB" id="A0A0F9M493"/>
<proteinExistence type="predicted"/>
<accession>A0A0F9M493</accession>
<gene>
    <name evidence="1" type="ORF">LCGC14_1200870</name>
</gene>
<evidence type="ECO:0000313" key="1">
    <source>
        <dbReference type="EMBL" id="KKM94181.1"/>
    </source>
</evidence>
<reference evidence="1" key="1">
    <citation type="journal article" date="2015" name="Nature">
        <title>Complex archaea that bridge the gap between prokaryotes and eukaryotes.</title>
        <authorList>
            <person name="Spang A."/>
            <person name="Saw J.H."/>
            <person name="Jorgensen S.L."/>
            <person name="Zaremba-Niedzwiedzka K."/>
            <person name="Martijn J."/>
            <person name="Lind A.E."/>
            <person name="van Eijk R."/>
            <person name="Schleper C."/>
            <person name="Guy L."/>
            <person name="Ettema T.J."/>
        </authorList>
    </citation>
    <scope>NUCLEOTIDE SEQUENCE</scope>
</reference>
<name>A0A0F9M493_9ZZZZ</name>